<organism evidence="1 2">
    <name type="scientific">Marinobacter alkaliphilus</name>
    <dbReference type="NCBI Taxonomy" id="254719"/>
    <lineage>
        <taxon>Bacteria</taxon>
        <taxon>Pseudomonadati</taxon>
        <taxon>Pseudomonadota</taxon>
        <taxon>Gammaproteobacteria</taxon>
        <taxon>Pseudomonadales</taxon>
        <taxon>Marinobacteraceae</taxon>
        <taxon>Marinobacter</taxon>
    </lineage>
</organism>
<dbReference type="RefSeq" id="WP_069183729.1">
    <property type="nucleotide sequence ID" value="NZ_CP152381.1"/>
</dbReference>
<gene>
    <name evidence="1" type="ORF">AAGT77_19715</name>
</gene>
<sequence>MIRLLFGFILGVVASYFTFPMFYSTPGPLPKFSLENLLSEEQTLSSNTINPNPPAHFQQIKADALAEKISVARSLAQLNPPQSATTPEVLNVIYSAARKDPVVNSLFLDRASNGLTNQEALIILSAYGKRG</sequence>
<keyword evidence="1" id="KW-0614">Plasmid</keyword>
<dbReference type="EMBL" id="CP152381">
    <property type="protein sequence ID" value="XAF55957.1"/>
    <property type="molecule type" value="Genomic_DNA"/>
</dbReference>
<name>A0ABZ3E8D2_9GAMM</name>
<dbReference type="Proteomes" id="UP001445268">
    <property type="component" value="Plasmid unnamed1"/>
</dbReference>
<keyword evidence="2" id="KW-1185">Reference proteome</keyword>
<geneLocation type="plasmid" evidence="1 2">
    <name>unnamed1</name>
</geneLocation>
<accession>A0ABZ3E8D2</accession>
<protein>
    <submittedName>
        <fullName evidence="1">Uncharacterized protein</fullName>
    </submittedName>
</protein>
<evidence type="ECO:0000313" key="1">
    <source>
        <dbReference type="EMBL" id="XAF55957.1"/>
    </source>
</evidence>
<evidence type="ECO:0000313" key="2">
    <source>
        <dbReference type="Proteomes" id="UP001445268"/>
    </source>
</evidence>
<reference evidence="1 2" key="1">
    <citation type="submission" date="2024-04" db="EMBL/GenBank/DDBJ databases">
        <title>Marinobacter sp. SBY-1.</title>
        <authorList>
            <person name="Pan C."/>
        </authorList>
    </citation>
    <scope>NUCLEOTIDE SEQUENCE [LARGE SCALE GENOMIC DNA]</scope>
    <source>
        <strain evidence="1 2">SBY-1</strain>
        <plasmid evidence="1 2">unnamed1</plasmid>
    </source>
</reference>
<proteinExistence type="predicted"/>